<proteinExistence type="inferred from homology"/>
<dbReference type="InterPro" id="IPR005829">
    <property type="entry name" value="Sugar_transporter_CS"/>
</dbReference>
<keyword evidence="4" id="KW-0812">Transmembrane</keyword>
<comment type="subcellular location">
    <subcellularLocation>
        <location evidence="1">Endomembrane system</location>
        <topology evidence="1">Multi-pass membrane protein</topology>
    </subcellularLocation>
</comment>
<dbReference type="AlphaFoldDB" id="F3L1H6"/>
<evidence type="ECO:0000256" key="1">
    <source>
        <dbReference type="ARBA" id="ARBA00004127"/>
    </source>
</evidence>
<evidence type="ECO:0000313" key="8">
    <source>
        <dbReference type="Proteomes" id="UP000005615"/>
    </source>
</evidence>
<keyword evidence="5" id="KW-1133">Transmembrane helix</keyword>
<dbReference type="PANTHER" id="PTHR23514">
    <property type="entry name" value="BYPASS OF STOP CODON PROTEIN 6"/>
    <property type="match status" value="1"/>
</dbReference>
<name>F3L1H6_9GAMM</name>
<dbReference type="PANTHER" id="PTHR23514:SF3">
    <property type="entry name" value="BYPASS OF STOP CODON PROTEIN 6"/>
    <property type="match status" value="1"/>
</dbReference>
<dbReference type="EMBL" id="AEIG01000032">
    <property type="protein sequence ID" value="EGG29827.1"/>
    <property type="molecule type" value="Genomic_DNA"/>
</dbReference>
<organism evidence="7 8">
    <name type="scientific">Aequoribacter fuscus</name>
    <dbReference type="NCBI Taxonomy" id="2518989"/>
    <lineage>
        <taxon>Bacteria</taxon>
        <taxon>Pseudomonadati</taxon>
        <taxon>Pseudomonadota</taxon>
        <taxon>Gammaproteobacteria</taxon>
        <taxon>Cellvibrionales</taxon>
        <taxon>Halieaceae</taxon>
        <taxon>Aequoribacter</taxon>
    </lineage>
</organism>
<protein>
    <submittedName>
        <fullName evidence="7">Putative sucrose permease, MFS family, FucP subfamily</fullName>
    </submittedName>
</protein>
<sequence length="399" mass="42843">MDTNRSIRLLTYLMFFIFAMTTDAVGVIIPVIIKTFDLSLTQASAFHYGTMIAIAVSGIGLGFLSDRFGRKAIIILGLGLFAACCFAFVIGSSFTHFLVLVTLSGLAIGIFKTAAIGLMGDVSRSNVEHTRTMNMAEGFFAVGAIIGPAIVSYLLNQEVSWIYLYVIAGGFALTLAVIAARTPYPPTTSTEQDKTSLSDTLAMLKDPYALGFSLAIALYVVAEAAIYVWMPTYLLDYDGSVPMLATYALSIFFVCRALGRFVGAYILHRFAWQTVLMLFSGAVALCYVGAMIFGVNAAAVLLPISGLFMSVLYPTINSKGISCFRPAQHGAIAGVILFFTAVAAALGPMVMGILGDMFGQVFYGFVFTAVCAVTLFALSFVNWWLDPTQSRLAEGQANL</sequence>
<dbReference type="Gene3D" id="1.20.1250.20">
    <property type="entry name" value="MFS general substrate transporter like domains"/>
    <property type="match status" value="2"/>
</dbReference>
<dbReference type="Proteomes" id="UP000005615">
    <property type="component" value="Unassembled WGS sequence"/>
</dbReference>
<evidence type="ECO:0000256" key="3">
    <source>
        <dbReference type="ARBA" id="ARBA00022448"/>
    </source>
</evidence>
<dbReference type="STRING" id="2518989.IMCC3088_1316"/>
<gene>
    <name evidence="7" type="ORF">IMCC3088_1316</name>
</gene>
<dbReference type="InterPro" id="IPR011701">
    <property type="entry name" value="MFS"/>
</dbReference>
<keyword evidence="8" id="KW-1185">Reference proteome</keyword>
<dbReference type="PROSITE" id="PS00216">
    <property type="entry name" value="SUGAR_TRANSPORT_1"/>
    <property type="match status" value="1"/>
</dbReference>
<dbReference type="RefSeq" id="WP_009575578.1">
    <property type="nucleotide sequence ID" value="NZ_AEIG01000032.1"/>
</dbReference>
<evidence type="ECO:0000256" key="4">
    <source>
        <dbReference type="ARBA" id="ARBA00022692"/>
    </source>
</evidence>
<reference evidence="7 8" key="1">
    <citation type="journal article" date="2011" name="J. Bacteriol.">
        <title>Genome sequence of strain IMCC3088, a proteorhodopsin-containing marine bacterium belonging to the OM60/NOR5 clade.</title>
        <authorList>
            <person name="Jang Y."/>
            <person name="Oh H.M."/>
            <person name="Kang I."/>
            <person name="Lee K."/>
            <person name="Yang S.J."/>
            <person name="Cho J.C."/>
        </authorList>
    </citation>
    <scope>NUCLEOTIDE SEQUENCE [LARGE SCALE GENOMIC DNA]</scope>
    <source>
        <strain evidence="7 8">IMCC3088</strain>
    </source>
</reference>
<dbReference type="InterPro" id="IPR051788">
    <property type="entry name" value="MFS_Transporter"/>
</dbReference>
<dbReference type="eggNOG" id="COG0738">
    <property type="taxonomic scope" value="Bacteria"/>
</dbReference>
<dbReference type="PROSITE" id="PS50850">
    <property type="entry name" value="MFS"/>
    <property type="match status" value="1"/>
</dbReference>
<keyword evidence="6" id="KW-0472">Membrane</keyword>
<dbReference type="InterPro" id="IPR036259">
    <property type="entry name" value="MFS_trans_sf"/>
</dbReference>
<accession>F3L1H6</accession>
<dbReference type="InterPro" id="IPR020846">
    <property type="entry name" value="MFS_dom"/>
</dbReference>
<dbReference type="GO" id="GO:0016020">
    <property type="term" value="C:membrane"/>
    <property type="evidence" value="ECO:0007669"/>
    <property type="project" value="InterPro"/>
</dbReference>
<dbReference type="OrthoDB" id="5858672at2"/>
<evidence type="ECO:0000256" key="6">
    <source>
        <dbReference type="ARBA" id="ARBA00023136"/>
    </source>
</evidence>
<evidence type="ECO:0000313" key="7">
    <source>
        <dbReference type="EMBL" id="EGG29827.1"/>
    </source>
</evidence>
<comment type="caution">
    <text evidence="7">The sequence shown here is derived from an EMBL/GenBank/DDBJ whole genome shotgun (WGS) entry which is preliminary data.</text>
</comment>
<evidence type="ECO:0000256" key="5">
    <source>
        <dbReference type="ARBA" id="ARBA00022989"/>
    </source>
</evidence>
<dbReference type="GO" id="GO:0022857">
    <property type="term" value="F:transmembrane transporter activity"/>
    <property type="evidence" value="ECO:0007669"/>
    <property type="project" value="InterPro"/>
</dbReference>
<comment type="similarity">
    <text evidence="2">Belongs to the major facilitator superfamily.</text>
</comment>
<dbReference type="Pfam" id="PF07690">
    <property type="entry name" value="MFS_1"/>
    <property type="match status" value="1"/>
</dbReference>
<dbReference type="GO" id="GO:0012505">
    <property type="term" value="C:endomembrane system"/>
    <property type="evidence" value="ECO:0007669"/>
    <property type="project" value="UniProtKB-SubCell"/>
</dbReference>
<evidence type="ECO:0000256" key="2">
    <source>
        <dbReference type="ARBA" id="ARBA00008335"/>
    </source>
</evidence>
<keyword evidence="3" id="KW-0813">Transport</keyword>
<dbReference type="SUPFAM" id="SSF103473">
    <property type="entry name" value="MFS general substrate transporter"/>
    <property type="match status" value="1"/>
</dbReference>